<keyword evidence="6 8" id="KW-0414">Isoprene biosynthesis</keyword>
<dbReference type="UniPathway" id="UPA00056">
    <property type="reaction ID" value="UER00095"/>
</dbReference>
<dbReference type="HAMAP" id="MF_00107">
    <property type="entry name" value="IspF"/>
    <property type="match status" value="1"/>
</dbReference>
<accession>A0A2N3G6W6</accession>
<dbReference type="GO" id="GO:0008685">
    <property type="term" value="F:2-C-methyl-D-erythritol 2,4-cyclodiphosphate synthase activity"/>
    <property type="evidence" value="ECO:0007669"/>
    <property type="project" value="UniProtKB-UniRule"/>
</dbReference>
<dbReference type="FunFam" id="3.30.1330.50:FF:000003">
    <property type="entry name" value="2-C-methyl-D-erythritol 2,4-cyclodiphosphate synthase"/>
    <property type="match status" value="1"/>
</dbReference>
<evidence type="ECO:0000256" key="9">
    <source>
        <dbReference type="RuleBase" id="RU004395"/>
    </source>
</evidence>
<feature type="binding site" evidence="8">
    <location>
        <position position="42"/>
    </location>
    <ligand>
        <name>a divalent metal cation</name>
        <dbReference type="ChEBI" id="CHEBI:60240"/>
    </ligand>
</feature>
<feature type="binding site" evidence="8">
    <location>
        <begin position="132"/>
        <end position="135"/>
    </location>
    <ligand>
        <name>4-CDP-2-C-methyl-D-erythritol 2-phosphate</name>
        <dbReference type="ChEBI" id="CHEBI:57919"/>
    </ligand>
</feature>
<evidence type="ECO:0000313" key="11">
    <source>
        <dbReference type="EMBL" id="PKQ28459.1"/>
    </source>
</evidence>
<feature type="binding site" evidence="8">
    <location>
        <position position="139"/>
    </location>
    <ligand>
        <name>4-CDP-2-C-methyl-D-erythritol 2-phosphate</name>
        <dbReference type="ChEBI" id="CHEBI:57919"/>
    </ligand>
</feature>
<reference evidence="11 12" key="1">
    <citation type="journal article" date="2017" name="ISME J.">
        <title>Potential for microbial H2 and metal transformations associated with novel bacteria and archaea in deep terrestrial subsurface sediments.</title>
        <authorList>
            <person name="Hernsdorf A.W."/>
            <person name="Amano Y."/>
            <person name="Miyakawa K."/>
            <person name="Ise K."/>
            <person name="Suzuki Y."/>
            <person name="Anantharaman K."/>
            <person name="Probst A."/>
            <person name="Burstein D."/>
            <person name="Thomas B.C."/>
            <person name="Banfield J.F."/>
        </authorList>
    </citation>
    <scope>NUCLEOTIDE SEQUENCE [LARGE SCALE GENOMIC DNA]</scope>
    <source>
        <strain evidence="11">HGW-Actinobacteria-3</strain>
    </source>
</reference>
<evidence type="ECO:0000256" key="1">
    <source>
        <dbReference type="ARBA" id="ARBA00000200"/>
    </source>
</evidence>
<comment type="catalytic activity">
    <reaction evidence="1 8 9">
        <text>4-CDP-2-C-methyl-D-erythritol 2-phosphate = 2-C-methyl-D-erythritol 2,4-cyclic diphosphate + CMP</text>
        <dbReference type="Rhea" id="RHEA:23864"/>
        <dbReference type="ChEBI" id="CHEBI:57919"/>
        <dbReference type="ChEBI" id="CHEBI:58483"/>
        <dbReference type="ChEBI" id="CHEBI:60377"/>
        <dbReference type="EC" id="4.6.1.12"/>
    </reaction>
</comment>
<dbReference type="PROSITE" id="PS01350">
    <property type="entry name" value="ISPF"/>
    <property type="match status" value="1"/>
</dbReference>
<evidence type="ECO:0000256" key="8">
    <source>
        <dbReference type="HAMAP-Rule" id="MF_00107"/>
    </source>
</evidence>
<name>A0A2N3G6W6_9ACTN</name>
<feature type="binding site" evidence="8">
    <location>
        <position position="8"/>
    </location>
    <ligand>
        <name>a divalent metal cation</name>
        <dbReference type="ChEBI" id="CHEBI:60240"/>
    </ligand>
</feature>
<evidence type="ECO:0000313" key="12">
    <source>
        <dbReference type="Proteomes" id="UP000233654"/>
    </source>
</evidence>
<dbReference type="PANTHER" id="PTHR43181:SF1">
    <property type="entry name" value="2-C-METHYL-D-ERYTHRITOL 2,4-CYCLODIPHOSPHATE SYNTHASE, CHLOROPLASTIC"/>
    <property type="match status" value="1"/>
</dbReference>
<proteinExistence type="inferred from homology"/>
<keyword evidence="5 8" id="KW-0479">Metal-binding</keyword>
<feature type="binding site" evidence="8">
    <location>
        <begin position="34"/>
        <end position="35"/>
    </location>
    <ligand>
        <name>4-CDP-2-C-methyl-D-erythritol 2-phosphate</name>
        <dbReference type="ChEBI" id="CHEBI:57919"/>
    </ligand>
</feature>
<dbReference type="GO" id="GO:0019288">
    <property type="term" value="P:isopentenyl diphosphate biosynthetic process, methylerythritol 4-phosphate pathway"/>
    <property type="evidence" value="ECO:0007669"/>
    <property type="project" value="UniProtKB-UniRule"/>
</dbReference>
<dbReference type="Proteomes" id="UP000233654">
    <property type="component" value="Unassembled WGS sequence"/>
</dbReference>
<dbReference type="SUPFAM" id="SSF69765">
    <property type="entry name" value="IpsF-like"/>
    <property type="match status" value="1"/>
</dbReference>
<feature type="site" description="Transition state stabilizer" evidence="8">
    <location>
        <position position="34"/>
    </location>
</feature>
<feature type="binding site" evidence="8">
    <location>
        <begin position="56"/>
        <end position="58"/>
    </location>
    <ligand>
        <name>4-CDP-2-C-methyl-D-erythritol 2-phosphate</name>
        <dbReference type="ChEBI" id="CHEBI:57919"/>
    </ligand>
</feature>
<evidence type="ECO:0000256" key="5">
    <source>
        <dbReference type="ARBA" id="ARBA00022723"/>
    </source>
</evidence>
<comment type="cofactor">
    <cofactor evidence="8">
        <name>a divalent metal cation</name>
        <dbReference type="ChEBI" id="CHEBI:60240"/>
    </cofactor>
    <text evidence="8">Binds 1 divalent metal cation per subunit.</text>
</comment>
<dbReference type="NCBIfam" id="TIGR00151">
    <property type="entry name" value="ispF"/>
    <property type="match status" value="1"/>
</dbReference>
<organism evidence="11 12">
    <name type="scientific">Candidatus Anoxymicrobium japonicum</name>
    <dbReference type="NCBI Taxonomy" id="2013648"/>
    <lineage>
        <taxon>Bacteria</taxon>
        <taxon>Bacillati</taxon>
        <taxon>Actinomycetota</taxon>
        <taxon>Candidatus Geothermincolia</taxon>
        <taxon>Candidatus Geothermincolales</taxon>
        <taxon>Candidatus Anoxymicrobiaceae</taxon>
        <taxon>Candidatus Anoxymicrobium</taxon>
    </lineage>
</organism>
<comment type="pathway">
    <text evidence="2 8">Isoprenoid biosynthesis; isopentenyl diphosphate biosynthesis via DXP pathway; isopentenyl diphosphate from 1-deoxy-D-xylulose 5-phosphate: step 4/6.</text>
</comment>
<comment type="similarity">
    <text evidence="3 8 9">Belongs to the IspF family.</text>
</comment>
<comment type="caution">
    <text evidence="8">Lacks conserved residue(s) required for the propagation of feature annotation.</text>
</comment>
<protein>
    <recommendedName>
        <fullName evidence="4 8">2-C-methyl-D-erythritol 2,4-cyclodiphosphate synthase</fullName>
        <shortName evidence="8">MECDP-synthase</shortName>
        <shortName evidence="8">MECPP-synthase</shortName>
        <shortName evidence="8">MECPS</shortName>
        <ecNumber evidence="4 8">4.6.1.12</ecNumber>
    </recommendedName>
</protein>
<keyword evidence="7 8" id="KW-0456">Lyase</keyword>
<dbReference type="Pfam" id="PF02542">
    <property type="entry name" value="YgbB"/>
    <property type="match status" value="1"/>
</dbReference>
<gene>
    <name evidence="8" type="primary">ispF</name>
    <name evidence="11" type="ORF">CVT63_02635</name>
</gene>
<feature type="binding site" evidence="8">
    <location>
        <position position="10"/>
    </location>
    <ligand>
        <name>a divalent metal cation</name>
        <dbReference type="ChEBI" id="CHEBI:60240"/>
    </ligand>
</feature>
<dbReference type="GO" id="GO:0046872">
    <property type="term" value="F:metal ion binding"/>
    <property type="evidence" value="ECO:0007669"/>
    <property type="project" value="UniProtKB-KW"/>
</dbReference>
<evidence type="ECO:0000256" key="7">
    <source>
        <dbReference type="ARBA" id="ARBA00023239"/>
    </source>
</evidence>
<evidence type="ECO:0000256" key="3">
    <source>
        <dbReference type="ARBA" id="ARBA00008480"/>
    </source>
</evidence>
<feature type="domain" description="2-C-methyl-D-erythritol 2,4-cyclodiphosphate synthase" evidence="10">
    <location>
        <begin position="1"/>
        <end position="154"/>
    </location>
</feature>
<comment type="function">
    <text evidence="8">Involved in the biosynthesis of isopentenyl diphosphate (IPP) and dimethylallyl diphosphate (DMAPP), two major building blocks of isoprenoid compounds. Catalyzes the conversion of 4-diphosphocytidyl-2-C-methyl-D-erythritol 2-phosphate (CDP-ME2P) to 2-C-methyl-D-erythritol 2,4-cyclodiphosphate (ME-CPP) with a corresponding release of cytidine 5-monophosphate (CMP).</text>
</comment>
<evidence type="ECO:0000256" key="4">
    <source>
        <dbReference type="ARBA" id="ARBA00012579"/>
    </source>
</evidence>
<dbReference type="GO" id="GO:0016114">
    <property type="term" value="P:terpenoid biosynthetic process"/>
    <property type="evidence" value="ECO:0007669"/>
    <property type="project" value="InterPro"/>
</dbReference>
<evidence type="ECO:0000259" key="10">
    <source>
        <dbReference type="Pfam" id="PF02542"/>
    </source>
</evidence>
<comment type="subunit">
    <text evidence="8">Homotrimer.</text>
</comment>
<feature type="binding site" evidence="8">
    <location>
        <begin position="8"/>
        <end position="10"/>
    </location>
    <ligand>
        <name>4-CDP-2-C-methyl-D-erythritol 2-phosphate</name>
        <dbReference type="ChEBI" id="CHEBI:57919"/>
    </ligand>
</feature>
<feature type="binding site" evidence="8">
    <location>
        <begin position="61"/>
        <end position="65"/>
    </location>
    <ligand>
        <name>4-CDP-2-C-methyl-D-erythritol 2-phosphate</name>
        <dbReference type="ChEBI" id="CHEBI:57919"/>
    </ligand>
</feature>
<dbReference type="InterPro" id="IPR036571">
    <property type="entry name" value="MECDP_synthase_sf"/>
</dbReference>
<feature type="site" description="Transition state stabilizer" evidence="8">
    <location>
        <position position="133"/>
    </location>
</feature>
<dbReference type="Gene3D" id="3.30.1330.50">
    <property type="entry name" value="2-C-methyl-D-erythritol 2,4-cyclodiphosphate synthase"/>
    <property type="match status" value="1"/>
</dbReference>
<dbReference type="EMBL" id="PHEX01000015">
    <property type="protein sequence ID" value="PKQ28459.1"/>
    <property type="molecule type" value="Genomic_DNA"/>
</dbReference>
<evidence type="ECO:0000256" key="2">
    <source>
        <dbReference type="ARBA" id="ARBA00004709"/>
    </source>
</evidence>
<dbReference type="InterPro" id="IPR003526">
    <property type="entry name" value="MECDP_synthase"/>
</dbReference>
<feature type="binding site" evidence="8">
    <location>
        <position position="142"/>
    </location>
    <ligand>
        <name>4-CDP-2-C-methyl-D-erythritol 2-phosphate</name>
        <dbReference type="ChEBI" id="CHEBI:57919"/>
    </ligand>
</feature>
<evidence type="ECO:0000256" key="6">
    <source>
        <dbReference type="ARBA" id="ARBA00023229"/>
    </source>
</evidence>
<comment type="caution">
    <text evidence="11">The sequence shown here is derived from an EMBL/GenBank/DDBJ whole genome shotgun (WGS) entry which is preliminary data.</text>
</comment>
<dbReference type="PANTHER" id="PTHR43181">
    <property type="entry name" value="2-C-METHYL-D-ERYTHRITOL 2,4-CYCLODIPHOSPHATE SYNTHASE, CHLOROPLASTIC"/>
    <property type="match status" value="1"/>
</dbReference>
<dbReference type="AlphaFoldDB" id="A0A2N3G6W6"/>
<dbReference type="InterPro" id="IPR020555">
    <property type="entry name" value="MECDP_synthase_CS"/>
</dbReference>
<dbReference type="CDD" id="cd00554">
    <property type="entry name" value="MECDP_synthase"/>
    <property type="match status" value="1"/>
</dbReference>
<sequence>MRTGIGVDAHRFAEGRRLFLGGEEILGAPGLAGHSDADVALHALADALLGACGAGDIGEMFPDTDPAHKDVSGVALLGKVAGVVGERGFRVVNADIVIICEAPRIAPYRAAMRSRIASALGIDTEDVSVKGTTTEGMGFTGRGEGIMAIATVLVD</sequence>
<dbReference type="EC" id="4.6.1.12" evidence="4 8"/>